<evidence type="ECO:0000313" key="10">
    <source>
        <dbReference type="EMBL" id="MBB5191268.1"/>
    </source>
</evidence>
<evidence type="ECO:0000256" key="5">
    <source>
        <dbReference type="ARBA" id="ARBA00039545"/>
    </source>
</evidence>
<evidence type="ECO:0000256" key="3">
    <source>
        <dbReference type="ARBA" id="ARBA00022598"/>
    </source>
</evidence>
<evidence type="ECO:0000256" key="4">
    <source>
        <dbReference type="ARBA" id="ARBA00026121"/>
    </source>
</evidence>
<protein>
    <recommendedName>
        <fullName evidence="5">Long-chain-fatty-acid--CoA ligase</fullName>
        <ecNumber evidence="4">6.2.1.3</ecNumber>
    </recommendedName>
    <alternativeName>
        <fullName evidence="6">Long-chain acyl-CoA synthetase</fullName>
    </alternativeName>
</protein>
<dbReference type="SUPFAM" id="SSF54637">
    <property type="entry name" value="Thioesterase/thiol ester dehydrase-isomerase"/>
    <property type="match status" value="1"/>
</dbReference>
<feature type="domain" description="AMP-binding enzyme C-terminal" evidence="8">
    <location>
        <begin position="356"/>
        <end position="437"/>
    </location>
</feature>
<evidence type="ECO:0000256" key="1">
    <source>
        <dbReference type="ARBA" id="ARBA00004170"/>
    </source>
</evidence>
<dbReference type="AlphaFoldDB" id="A0A840RFH0"/>
<evidence type="ECO:0000259" key="9">
    <source>
        <dbReference type="Pfam" id="PF22818"/>
    </source>
</evidence>
<proteinExistence type="predicted"/>
<dbReference type="Pfam" id="PF22818">
    <property type="entry name" value="ApeI-like"/>
    <property type="match status" value="1"/>
</dbReference>
<dbReference type="Proteomes" id="UP000543030">
    <property type="component" value="Unassembled WGS sequence"/>
</dbReference>
<evidence type="ECO:0000256" key="6">
    <source>
        <dbReference type="ARBA" id="ARBA00042773"/>
    </source>
</evidence>
<dbReference type="Gene3D" id="3.10.129.10">
    <property type="entry name" value="Hotdog Thioesterase"/>
    <property type="match status" value="1"/>
</dbReference>
<dbReference type="InterPro" id="IPR000873">
    <property type="entry name" value="AMP-dep_synth/lig_dom"/>
</dbReference>
<reference evidence="10 11" key="1">
    <citation type="submission" date="2020-08" db="EMBL/GenBank/DDBJ databases">
        <title>Genomic Encyclopedia of Type Strains, Phase IV (KMG-IV): sequencing the most valuable type-strain genomes for metagenomic binning, comparative biology and taxonomic classification.</title>
        <authorList>
            <person name="Goeker M."/>
        </authorList>
    </citation>
    <scope>NUCLEOTIDE SEQUENCE [LARGE SCALE GENOMIC DNA]</scope>
    <source>
        <strain evidence="10 11">DSM 18233</strain>
    </source>
</reference>
<feature type="domain" description="ApeI dehydratase-like" evidence="9">
    <location>
        <begin position="462"/>
        <end position="557"/>
    </location>
</feature>
<dbReference type="InterPro" id="IPR054545">
    <property type="entry name" value="ApeI-like"/>
</dbReference>
<dbReference type="GO" id="GO:0004467">
    <property type="term" value="F:long-chain fatty acid-CoA ligase activity"/>
    <property type="evidence" value="ECO:0007669"/>
    <property type="project" value="UniProtKB-EC"/>
</dbReference>
<sequence>MREHLSSFSLVNGALAGADDLPLAWRGAEIICRGQWRQDVARAAGAIAALPAGDIAVYSADCYQCCVWLLGAWHAGRCVILPGDNTPVTTARVKALSVALAGDFADADLPGWQEAAPVPLASLDPAMRAVDVFTSGSTGEPGRIPKKLAQLDDEMRAQESVFGQHIAPDALVIATVSQQHLYGLLFRIIWPLVSGRPFAAQMMTFPEELSRAPGTAPLVLVSSPALLKRLPEHLDLTAFAARGQAVFSSGGPLPATASLALRERTGLATREIFGSSETGGIAWRDHPEHPWLPLPGVEVAPTEDGLLQLRSPYLPDHAWFATADRVRFEADGRFYLLGRADRIAKIEEKRISLTALEAALLATGLVAEARVVVLEGARVELGAALVLSDAGRVQLQDSGRNTLVQHLRSVLAQSIERVGLPRRWRFIDALPQTRMGKTTEQDVRMLFEKPRLPQVAATQQLDDATVLTLLIDPDLAHFEGHFRQAAVLPGVAQLHWAVHFARTLFEMPPAFKGMDAIKFQHVILPDAQVTLTLRYRADKQQLNFSYSTGERMHSSGRIVFGAAA</sequence>
<dbReference type="Gene3D" id="3.30.300.30">
    <property type="match status" value="1"/>
</dbReference>
<dbReference type="GO" id="GO:0016020">
    <property type="term" value="C:membrane"/>
    <property type="evidence" value="ECO:0007669"/>
    <property type="project" value="UniProtKB-SubCell"/>
</dbReference>
<dbReference type="InterPro" id="IPR045851">
    <property type="entry name" value="AMP-bd_C_sf"/>
</dbReference>
<gene>
    <name evidence="10" type="ORF">HNQ50_001991</name>
</gene>
<dbReference type="PANTHER" id="PTHR43767:SF8">
    <property type="entry name" value="LONG-CHAIN-FATTY-ACID--COA LIGASE"/>
    <property type="match status" value="1"/>
</dbReference>
<keyword evidence="11" id="KW-1185">Reference proteome</keyword>
<dbReference type="SUPFAM" id="SSF56801">
    <property type="entry name" value="Acetyl-CoA synthetase-like"/>
    <property type="match status" value="1"/>
</dbReference>
<dbReference type="RefSeq" id="WP_184099992.1">
    <property type="nucleotide sequence ID" value="NZ_JACHHN010000003.1"/>
</dbReference>
<accession>A0A840RFH0</accession>
<dbReference type="InterPro" id="IPR029069">
    <property type="entry name" value="HotDog_dom_sf"/>
</dbReference>
<comment type="pathway">
    <text evidence="2">Lipid metabolism; fatty acid beta-oxidation.</text>
</comment>
<dbReference type="Gene3D" id="3.40.50.12780">
    <property type="entry name" value="N-terminal domain of ligase-like"/>
    <property type="match status" value="1"/>
</dbReference>
<dbReference type="Pfam" id="PF13193">
    <property type="entry name" value="AMP-binding_C"/>
    <property type="match status" value="1"/>
</dbReference>
<evidence type="ECO:0000256" key="2">
    <source>
        <dbReference type="ARBA" id="ARBA00005005"/>
    </source>
</evidence>
<dbReference type="InterPro" id="IPR050237">
    <property type="entry name" value="ATP-dep_AMP-bd_enzyme"/>
</dbReference>
<feature type="domain" description="AMP-dependent synthetase/ligase" evidence="7">
    <location>
        <begin position="110"/>
        <end position="291"/>
    </location>
</feature>
<organism evidence="10 11">
    <name type="scientific">Silvimonas terrae</name>
    <dbReference type="NCBI Taxonomy" id="300266"/>
    <lineage>
        <taxon>Bacteria</taxon>
        <taxon>Pseudomonadati</taxon>
        <taxon>Pseudomonadota</taxon>
        <taxon>Betaproteobacteria</taxon>
        <taxon>Neisseriales</taxon>
        <taxon>Chitinibacteraceae</taxon>
        <taxon>Silvimonas</taxon>
    </lineage>
</organism>
<dbReference type="InterPro" id="IPR025110">
    <property type="entry name" value="AMP-bd_C"/>
</dbReference>
<evidence type="ECO:0000259" key="7">
    <source>
        <dbReference type="Pfam" id="PF00501"/>
    </source>
</evidence>
<keyword evidence="3 10" id="KW-0436">Ligase</keyword>
<evidence type="ECO:0000313" key="11">
    <source>
        <dbReference type="Proteomes" id="UP000543030"/>
    </source>
</evidence>
<dbReference type="InterPro" id="IPR042099">
    <property type="entry name" value="ANL_N_sf"/>
</dbReference>
<evidence type="ECO:0000259" key="8">
    <source>
        <dbReference type="Pfam" id="PF13193"/>
    </source>
</evidence>
<comment type="subcellular location">
    <subcellularLocation>
        <location evidence="1">Membrane</location>
        <topology evidence="1">Peripheral membrane protein</topology>
    </subcellularLocation>
</comment>
<dbReference type="PANTHER" id="PTHR43767">
    <property type="entry name" value="LONG-CHAIN-FATTY-ACID--COA LIGASE"/>
    <property type="match status" value="1"/>
</dbReference>
<dbReference type="EC" id="6.2.1.3" evidence="4"/>
<name>A0A840RFH0_9NEIS</name>
<dbReference type="Pfam" id="PF00501">
    <property type="entry name" value="AMP-binding"/>
    <property type="match status" value="1"/>
</dbReference>
<dbReference type="EMBL" id="JACHHN010000003">
    <property type="protein sequence ID" value="MBB5191268.1"/>
    <property type="molecule type" value="Genomic_DNA"/>
</dbReference>
<comment type="caution">
    <text evidence="10">The sequence shown here is derived from an EMBL/GenBank/DDBJ whole genome shotgun (WGS) entry which is preliminary data.</text>
</comment>